<dbReference type="GO" id="GO:0098855">
    <property type="term" value="C:HCN channel complex"/>
    <property type="evidence" value="ECO:0007669"/>
    <property type="project" value="TreeGrafter"/>
</dbReference>
<dbReference type="Gene3D" id="2.60.120.10">
    <property type="entry name" value="Jelly Rolls"/>
    <property type="match status" value="1"/>
</dbReference>
<evidence type="ECO:0000256" key="10">
    <source>
        <dbReference type="SAM" id="Phobius"/>
    </source>
</evidence>
<comment type="subcellular location">
    <subcellularLocation>
        <location evidence="1">Membrane</location>
        <topology evidence="1">Multi-pass membrane protein</topology>
    </subcellularLocation>
</comment>
<dbReference type="GO" id="GO:0005249">
    <property type="term" value="F:voltage-gated potassium channel activity"/>
    <property type="evidence" value="ECO:0007669"/>
    <property type="project" value="TreeGrafter"/>
</dbReference>
<dbReference type="EMBL" id="CCKQ01014026">
    <property type="protein sequence ID" value="CDW85756.1"/>
    <property type="molecule type" value="Genomic_DNA"/>
</dbReference>
<dbReference type="Pfam" id="PF00520">
    <property type="entry name" value="Ion_trans"/>
    <property type="match status" value="1"/>
</dbReference>
<feature type="region of interest" description="Disordered" evidence="9">
    <location>
        <begin position="841"/>
        <end position="870"/>
    </location>
</feature>
<dbReference type="InParanoid" id="A0A078AUR7"/>
<evidence type="ECO:0000256" key="4">
    <source>
        <dbReference type="ARBA" id="ARBA00022989"/>
    </source>
</evidence>
<dbReference type="OMA" id="FMQEINT"/>
<evidence type="ECO:0000256" key="8">
    <source>
        <dbReference type="SAM" id="Coils"/>
    </source>
</evidence>
<dbReference type="SUPFAM" id="SSF51206">
    <property type="entry name" value="cAMP-binding domain-like"/>
    <property type="match status" value="1"/>
</dbReference>
<evidence type="ECO:0000256" key="1">
    <source>
        <dbReference type="ARBA" id="ARBA00004141"/>
    </source>
</evidence>
<evidence type="ECO:0000259" key="12">
    <source>
        <dbReference type="PROSITE" id="PS50158"/>
    </source>
</evidence>
<dbReference type="Gene3D" id="1.10.287.70">
    <property type="match status" value="1"/>
</dbReference>
<dbReference type="InterPro" id="IPR005821">
    <property type="entry name" value="Ion_trans_dom"/>
</dbReference>
<dbReference type="PANTHER" id="PTHR45689">
    <property type="entry name" value="I[[H]] CHANNEL, ISOFORM E"/>
    <property type="match status" value="1"/>
</dbReference>
<reference evidence="13 14" key="1">
    <citation type="submission" date="2014-06" db="EMBL/GenBank/DDBJ databases">
        <authorList>
            <person name="Swart Estienne"/>
        </authorList>
    </citation>
    <scope>NUCLEOTIDE SEQUENCE [LARGE SCALE GENOMIC DNA]</scope>
    <source>
        <strain evidence="13 14">130c</strain>
    </source>
</reference>
<evidence type="ECO:0000256" key="3">
    <source>
        <dbReference type="ARBA" id="ARBA00022692"/>
    </source>
</evidence>
<feature type="compositionally biased region" description="Low complexity" evidence="9">
    <location>
        <begin position="36"/>
        <end position="54"/>
    </location>
</feature>
<evidence type="ECO:0008006" key="15">
    <source>
        <dbReference type="Google" id="ProtNLM"/>
    </source>
</evidence>
<dbReference type="GO" id="GO:0003254">
    <property type="term" value="P:regulation of membrane depolarization"/>
    <property type="evidence" value="ECO:0007669"/>
    <property type="project" value="TreeGrafter"/>
</dbReference>
<feature type="transmembrane region" description="Helical" evidence="10">
    <location>
        <begin position="325"/>
        <end position="344"/>
    </location>
</feature>
<feature type="region of interest" description="Disordered" evidence="9">
    <location>
        <begin position="36"/>
        <end position="67"/>
    </location>
</feature>
<evidence type="ECO:0000256" key="2">
    <source>
        <dbReference type="ARBA" id="ARBA00022448"/>
    </source>
</evidence>
<name>A0A078AUR7_STYLE</name>
<dbReference type="CDD" id="cd00038">
    <property type="entry name" value="CAP_ED"/>
    <property type="match status" value="1"/>
</dbReference>
<dbReference type="PROSITE" id="PS50042">
    <property type="entry name" value="CNMP_BINDING_3"/>
    <property type="match status" value="1"/>
</dbReference>
<keyword evidence="3 10" id="KW-0812">Transmembrane</keyword>
<keyword evidence="7" id="KW-0479">Metal-binding</keyword>
<feature type="domain" description="CCHC-type" evidence="12">
    <location>
        <begin position="597"/>
        <end position="610"/>
    </location>
</feature>
<dbReference type="Gene3D" id="1.10.287.630">
    <property type="entry name" value="Helix hairpin bin"/>
    <property type="match status" value="1"/>
</dbReference>
<dbReference type="InterPro" id="IPR001878">
    <property type="entry name" value="Znf_CCHC"/>
</dbReference>
<dbReference type="GO" id="GO:0008270">
    <property type="term" value="F:zinc ion binding"/>
    <property type="evidence" value="ECO:0007669"/>
    <property type="project" value="UniProtKB-KW"/>
</dbReference>
<keyword evidence="14" id="KW-1185">Reference proteome</keyword>
<keyword evidence="7" id="KW-0863">Zinc-finger</keyword>
<feature type="region of interest" description="Disordered" evidence="9">
    <location>
        <begin position="678"/>
        <end position="727"/>
    </location>
</feature>
<feature type="coiled-coil region" evidence="8">
    <location>
        <begin position="117"/>
        <end position="147"/>
    </location>
</feature>
<feature type="region of interest" description="Disordered" evidence="9">
    <location>
        <begin position="949"/>
        <end position="986"/>
    </location>
</feature>
<dbReference type="SUPFAM" id="SSF81324">
    <property type="entry name" value="Voltage-gated potassium channels"/>
    <property type="match status" value="1"/>
</dbReference>
<keyword evidence="2" id="KW-0813">Transport</keyword>
<evidence type="ECO:0000259" key="11">
    <source>
        <dbReference type="PROSITE" id="PS50042"/>
    </source>
</evidence>
<keyword evidence="8" id="KW-0175">Coiled coil</keyword>
<evidence type="ECO:0000313" key="13">
    <source>
        <dbReference type="EMBL" id="CDW85756.1"/>
    </source>
</evidence>
<keyword evidence="7" id="KW-0862">Zinc</keyword>
<dbReference type="InterPro" id="IPR014710">
    <property type="entry name" value="RmlC-like_jellyroll"/>
</dbReference>
<dbReference type="GO" id="GO:0003676">
    <property type="term" value="F:nucleic acid binding"/>
    <property type="evidence" value="ECO:0007669"/>
    <property type="project" value="InterPro"/>
</dbReference>
<dbReference type="OrthoDB" id="421226at2759"/>
<evidence type="ECO:0000256" key="6">
    <source>
        <dbReference type="ARBA" id="ARBA00023136"/>
    </source>
</evidence>
<dbReference type="GO" id="GO:0035725">
    <property type="term" value="P:sodium ion transmembrane transport"/>
    <property type="evidence" value="ECO:0007669"/>
    <property type="project" value="TreeGrafter"/>
</dbReference>
<dbReference type="InterPro" id="IPR051413">
    <property type="entry name" value="K/Na_HCN_channel"/>
</dbReference>
<dbReference type="AlphaFoldDB" id="A0A078AUR7"/>
<organism evidence="13 14">
    <name type="scientific">Stylonychia lemnae</name>
    <name type="common">Ciliate</name>
    <dbReference type="NCBI Taxonomy" id="5949"/>
    <lineage>
        <taxon>Eukaryota</taxon>
        <taxon>Sar</taxon>
        <taxon>Alveolata</taxon>
        <taxon>Ciliophora</taxon>
        <taxon>Intramacronucleata</taxon>
        <taxon>Spirotrichea</taxon>
        <taxon>Stichotrichia</taxon>
        <taxon>Sporadotrichida</taxon>
        <taxon>Oxytrichidae</taxon>
        <taxon>Stylonychinae</taxon>
        <taxon>Stylonychia</taxon>
    </lineage>
</organism>
<feature type="transmembrane region" description="Helical" evidence="10">
    <location>
        <begin position="364"/>
        <end position="381"/>
    </location>
</feature>
<feature type="transmembrane region" description="Helical" evidence="10">
    <location>
        <begin position="203"/>
        <end position="225"/>
    </location>
</feature>
<keyword evidence="6 10" id="KW-0472">Membrane</keyword>
<dbReference type="PANTHER" id="PTHR45689:SF5">
    <property type="entry name" value="I[[H]] CHANNEL, ISOFORM E"/>
    <property type="match status" value="1"/>
</dbReference>
<proteinExistence type="predicted"/>
<evidence type="ECO:0000256" key="5">
    <source>
        <dbReference type="ARBA" id="ARBA00023065"/>
    </source>
</evidence>
<gene>
    <name evidence="13" type="primary">Contig18336.g19483</name>
    <name evidence="13" type="ORF">STYLEM_14843</name>
</gene>
<feature type="transmembrane region" description="Helical" evidence="10">
    <location>
        <begin position="393"/>
        <end position="410"/>
    </location>
</feature>
<dbReference type="Proteomes" id="UP000039865">
    <property type="component" value="Unassembled WGS sequence"/>
</dbReference>
<keyword evidence="5" id="KW-0406">Ion transport</keyword>
<evidence type="ECO:0000256" key="9">
    <source>
        <dbReference type="SAM" id="MobiDB-lite"/>
    </source>
</evidence>
<sequence length="1038" mass="120838">MLQSMDDRIGQTLDNSATRYTQAALVNSKMKTYMSNSRLNSQESNNSSLNNNRRLSNKVYGSSLGGKRSSLSLSQKGLTVNKKVLQSQASSSSYLKQFSQQSSFRNHDSKFRHVQILKNILNQVKKQRRMKKKAKKLDKRKNTLLKRTGKMSSQLTMKISSFTLDNDESEESEDEDIDNLEYRNQQEMASKLIFMPDSQFKTVFDVIVLLLIFQQSIIIPITICFEMDENLISRTSQFVVDFLSSLPYDFVFDEISSSLQNQNLDKVMQNDSFESASSMLKLLRVLRFLRILKLLRVFKLQKIMMAVEEYIVSDEIMFILRFAKIMVTITFFAHWMACFFWAVGTHPNSWILSAQLEDEVMSKQYVFSLYWAIQTMCTVGYGDISPRNSNEQLFVLGAMILAAAIYALTLNNVAKMIQKYNILAAQYRLKMMYVNQFMNQKDLPKDLRLRVWRYLQYVWEIKKQIKIEEEEVFEMLNQDLRERITVCMNGFILQTIPFFENFEMEFTSELTFNLRKQTYALDDNIFVKDDYFGEIAFFTDEQRCTTMKSRDFTELYIIERENFLELAEEYDDVIKFYHEIRHQIFTKKDYSLLKLECYICRKIGHRAIDCVSFGHKRGNLVQIYNRIKGRKPDYMSTSMKNQQSRYQIKSFQQSPKYKNTRASRGSLVLNTSIKERRSSDPIAQYKKNSSNRHRSVCVGRMDPVSPLKEDSLGNHTSSSKGPQKNYSTNNVIKLNQILGEDEQISDPIFENDFQLNFSSDSFQQDMPKRFSKGESTAISGIYNSSKISASTSAAGGSLKDLNIFQRKSSPTNYKERKREQRKSIMYENLILKLRNDQKIESETIKEESDSFESSVSIEEDDDKSGNDITNDEFKSQYNQDFDRLMLPFQQNMKNQEDNPFKNGTSRKPTYLGNNLAIVPEESESMYSHNFMNLQASNDSSSRFARNSAYNFDQNPNAQGLMSSRQRMPTLKSINSNNPKQRRQQSNVSLIEKQNLMISINYKDFIVGGSQGNDTEIIENNKRIHHYPTVVFKDVDQQS</sequence>
<evidence type="ECO:0000256" key="7">
    <source>
        <dbReference type="PROSITE-ProRule" id="PRU00047"/>
    </source>
</evidence>
<protein>
    <recommendedName>
        <fullName evidence="15">Cyclic nucleotide-binding domain-containing protein</fullName>
    </recommendedName>
</protein>
<dbReference type="PROSITE" id="PS50158">
    <property type="entry name" value="ZF_CCHC"/>
    <property type="match status" value="1"/>
</dbReference>
<accession>A0A078AUR7</accession>
<dbReference type="InterPro" id="IPR018490">
    <property type="entry name" value="cNMP-bd_dom_sf"/>
</dbReference>
<evidence type="ECO:0000313" key="14">
    <source>
        <dbReference type="Proteomes" id="UP000039865"/>
    </source>
</evidence>
<feature type="compositionally biased region" description="Polar residues" evidence="9">
    <location>
        <begin position="713"/>
        <end position="727"/>
    </location>
</feature>
<keyword evidence="4 10" id="KW-1133">Transmembrane helix</keyword>
<dbReference type="InterPro" id="IPR000595">
    <property type="entry name" value="cNMP-bd_dom"/>
</dbReference>
<feature type="domain" description="Cyclic nucleotide-binding" evidence="11">
    <location>
        <begin position="528"/>
        <end position="566"/>
    </location>
</feature>